<feature type="transmembrane region" description="Helical" evidence="2">
    <location>
        <begin position="144"/>
        <end position="162"/>
    </location>
</feature>
<accession>A0A6A6USM1</accession>
<dbReference type="GO" id="GO:0005737">
    <property type="term" value="C:cytoplasm"/>
    <property type="evidence" value="ECO:0007669"/>
    <property type="project" value="TreeGrafter"/>
</dbReference>
<dbReference type="PANTHER" id="PTHR42850">
    <property type="entry name" value="METALLOPHOSPHOESTERASE"/>
    <property type="match status" value="1"/>
</dbReference>
<dbReference type="SUPFAM" id="SSF56300">
    <property type="entry name" value="Metallo-dependent phosphatases"/>
    <property type="match status" value="1"/>
</dbReference>
<dbReference type="GO" id="GO:0000298">
    <property type="term" value="F:endopolyphosphatase activity"/>
    <property type="evidence" value="ECO:0007669"/>
    <property type="project" value="TreeGrafter"/>
</dbReference>
<feature type="compositionally biased region" description="Polar residues" evidence="1">
    <location>
        <begin position="48"/>
        <end position="57"/>
    </location>
</feature>
<evidence type="ECO:0000256" key="2">
    <source>
        <dbReference type="SAM" id="Phobius"/>
    </source>
</evidence>
<dbReference type="InterPro" id="IPR029052">
    <property type="entry name" value="Metallo-depent_PP-like"/>
</dbReference>
<evidence type="ECO:0000313" key="4">
    <source>
        <dbReference type="EMBL" id="KAF2674088.1"/>
    </source>
</evidence>
<dbReference type="InterPro" id="IPR004843">
    <property type="entry name" value="Calcineurin-like_PHP"/>
</dbReference>
<protein>
    <submittedName>
        <fullName evidence="4">Metallo-dependent phosphatase</fullName>
    </submittedName>
</protein>
<proteinExistence type="predicted"/>
<dbReference type="OrthoDB" id="10267127at2759"/>
<evidence type="ECO:0000259" key="3">
    <source>
        <dbReference type="Pfam" id="PF00149"/>
    </source>
</evidence>
<dbReference type="Gene3D" id="3.60.21.10">
    <property type="match status" value="1"/>
</dbReference>
<dbReference type="GO" id="GO:0006798">
    <property type="term" value="P:polyphosphate catabolic process"/>
    <property type="evidence" value="ECO:0007669"/>
    <property type="project" value="TreeGrafter"/>
</dbReference>
<feature type="region of interest" description="Disordered" evidence="1">
    <location>
        <begin position="1"/>
        <end position="80"/>
    </location>
</feature>
<evidence type="ECO:0000313" key="5">
    <source>
        <dbReference type="Proteomes" id="UP000799302"/>
    </source>
</evidence>
<feature type="compositionally biased region" description="Basic residues" evidence="1">
    <location>
        <begin position="1"/>
        <end position="10"/>
    </location>
</feature>
<dbReference type="Proteomes" id="UP000799302">
    <property type="component" value="Unassembled WGS sequence"/>
</dbReference>
<keyword evidence="2" id="KW-0812">Transmembrane</keyword>
<dbReference type="EMBL" id="MU004230">
    <property type="protein sequence ID" value="KAF2674088.1"/>
    <property type="molecule type" value="Genomic_DNA"/>
</dbReference>
<feature type="domain" description="Calcineurin-like phosphoesterase" evidence="3">
    <location>
        <begin position="217"/>
        <end position="420"/>
    </location>
</feature>
<evidence type="ECO:0000256" key="1">
    <source>
        <dbReference type="SAM" id="MobiDB-lite"/>
    </source>
</evidence>
<dbReference type="AlphaFoldDB" id="A0A6A6USM1"/>
<keyword evidence="2" id="KW-1133">Transmembrane helix</keyword>
<feature type="compositionally biased region" description="Polar residues" evidence="1">
    <location>
        <begin position="16"/>
        <end position="26"/>
    </location>
</feature>
<dbReference type="CDD" id="cd00144">
    <property type="entry name" value="MPP_PPP_family"/>
    <property type="match status" value="1"/>
</dbReference>
<keyword evidence="5" id="KW-1185">Reference proteome</keyword>
<sequence>MEPKYKKGKHPASLYPSRSNIPSSDTSGHRMRSVSPLPGSPDPRRWSHASSDATLVTSPSTQQPPRGPPPSNAQSYMPPPMHHIPDKPLIDYVTNEWKSTEHKYPDYYKTYDEDEYGQFIMTDKIAKDFWSWPCRFPRRTFKYLVLYCIFITVCIFFWMSWLKPVMDEEDILDASYNRHVLGTELGTNAQPEFVDMVHLKYLDSKFIPGATHSGIKRLVVIGDVHGCKEELTELLKKLEFSQETDHLIFVGDIIFKGPDSPGVVNLARSLGATCVRGNHEDRMLLAWAGMRSNTLPIDDSRSKPNIESQEDQAMAYGDTKHRQLAGEFDSDQIEWLQKCPVILNIGQMGKKDYVVVHAGLAPGIRLEKQDPFHVMNMRTIDLATRVPSEMRGGEPWEKVWNHFQANQPRGLQKKTVIYGHDSRVGLNLKKYSRGLDSGCVRGGKLTALTIDENGKEKKYSVKCKTHWESPRKKSQGNSWFGKFKFMK</sequence>
<reference evidence="4" key="1">
    <citation type="journal article" date="2020" name="Stud. Mycol.">
        <title>101 Dothideomycetes genomes: a test case for predicting lifestyles and emergence of pathogens.</title>
        <authorList>
            <person name="Haridas S."/>
            <person name="Albert R."/>
            <person name="Binder M."/>
            <person name="Bloem J."/>
            <person name="Labutti K."/>
            <person name="Salamov A."/>
            <person name="Andreopoulos B."/>
            <person name="Baker S."/>
            <person name="Barry K."/>
            <person name="Bills G."/>
            <person name="Bluhm B."/>
            <person name="Cannon C."/>
            <person name="Castanera R."/>
            <person name="Culley D."/>
            <person name="Daum C."/>
            <person name="Ezra D."/>
            <person name="Gonzalez J."/>
            <person name="Henrissat B."/>
            <person name="Kuo A."/>
            <person name="Liang C."/>
            <person name="Lipzen A."/>
            <person name="Lutzoni F."/>
            <person name="Magnuson J."/>
            <person name="Mondo S."/>
            <person name="Nolan M."/>
            <person name="Ohm R."/>
            <person name="Pangilinan J."/>
            <person name="Park H.-J."/>
            <person name="Ramirez L."/>
            <person name="Alfaro M."/>
            <person name="Sun H."/>
            <person name="Tritt A."/>
            <person name="Yoshinaga Y."/>
            <person name="Zwiers L.-H."/>
            <person name="Turgeon B."/>
            <person name="Goodwin S."/>
            <person name="Spatafora J."/>
            <person name="Crous P."/>
            <person name="Grigoriev I."/>
        </authorList>
    </citation>
    <scope>NUCLEOTIDE SEQUENCE</scope>
    <source>
        <strain evidence="4">CBS 115976</strain>
    </source>
</reference>
<dbReference type="GO" id="GO:0016791">
    <property type="term" value="F:phosphatase activity"/>
    <property type="evidence" value="ECO:0007669"/>
    <property type="project" value="TreeGrafter"/>
</dbReference>
<dbReference type="PANTHER" id="PTHR42850:SF4">
    <property type="entry name" value="ZINC-DEPENDENT ENDOPOLYPHOSPHATASE"/>
    <property type="match status" value="1"/>
</dbReference>
<feature type="compositionally biased region" description="Pro residues" evidence="1">
    <location>
        <begin position="65"/>
        <end position="80"/>
    </location>
</feature>
<gene>
    <name evidence="4" type="ORF">BT63DRAFT_1885</name>
</gene>
<name>A0A6A6USM1_9PEZI</name>
<dbReference type="Pfam" id="PF00149">
    <property type="entry name" value="Metallophos"/>
    <property type="match status" value="1"/>
</dbReference>
<dbReference type="InterPro" id="IPR050126">
    <property type="entry name" value="Ap4A_hydrolase"/>
</dbReference>
<keyword evidence="2" id="KW-0472">Membrane</keyword>
<organism evidence="4 5">
    <name type="scientific">Microthyrium microscopicum</name>
    <dbReference type="NCBI Taxonomy" id="703497"/>
    <lineage>
        <taxon>Eukaryota</taxon>
        <taxon>Fungi</taxon>
        <taxon>Dikarya</taxon>
        <taxon>Ascomycota</taxon>
        <taxon>Pezizomycotina</taxon>
        <taxon>Dothideomycetes</taxon>
        <taxon>Dothideomycetes incertae sedis</taxon>
        <taxon>Microthyriales</taxon>
        <taxon>Microthyriaceae</taxon>
        <taxon>Microthyrium</taxon>
    </lineage>
</organism>